<dbReference type="EMBL" id="PZZL01000005">
    <property type="protein sequence ID" value="PTM55005.1"/>
    <property type="molecule type" value="Genomic_DNA"/>
</dbReference>
<sequence>MTENGKNGERQFDVPCTIDLENTPESLHAYVDIGTVEIRPGDRVLVHNAPSHIEFGERRVIESTATIIRAGGLARLATRIAAYLELTELYEVGFQPAGGES</sequence>
<dbReference type="AlphaFoldDB" id="A0A2T4Z2L7"/>
<name>A0A2T4Z2L7_9HYPH</name>
<evidence type="ECO:0000313" key="2">
    <source>
        <dbReference type="Proteomes" id="UP000241808"/>
    </source>
</evidence>
<organism evidence="1 2">
    <name type="scientific">Phreatobacter oligotrophus</name>
    <dbReference type="NCBI Taxonomy" id="1122261"/>
    <lineage>
        <taxon>Bacteria</taxon>
        <taxon>Pseudomonadati</taxon>
        <taxon>Pseudomonadota</taxon>
        <taxon>Alphaproteobacteria</taxon>
        <taxon>Hyphomicrobiales</taxon>
        <taxon>Phreatobacteraceae</taxon>
        <taxon>Phreatobacter</taxon>
    </lineage>
</organism>
<comment type="caution">
    <text evidence="1">The sequence shown here is derived from an EMBL/GenBank/DDBJ whole genome shotgun (WGS) entry which is preliminary data.</text>
</comment>
<dbReference type="OrthoDB" id="7507446at2"/>
<accession>A0A2T4Z2L7</accession>
<dbReference type="Proteomes" id="UP000241808">
    <property type="component" value="Unassembled WGS sequence"/>
</dbReference>
<dbReference type="RefSeq" id="WP_108177823.1">
    <property type="nucleotide sequence ID" value="NZ_JAIESU010000032.1"/>
</dbReference>
<evidence type="ECO:0000313" key="1">
    <source>
        <dbReference type="EMBL" id="PTM55005.1"/>
    </source>
</evidence>
<gene>
    <name evidence="1" type="ORF">C8P69_105155</name>
</gene>
<keyword evidence="2" id="KW-1185">Reference proteome</keyword>
<reference evidence="1 2" key="1">
    <citation type="submission" date="2018-04" db="EMBL/GenBank/DDBJ databases">
        <title>Genomic Encyclopedia of Archaeal and Bacterial Type Strains, Phase II (KMG-II): from individual species to whole genera.</title>
        <authorList>
            <person name="Goeker M."/>
        </authorList>
    </citation>
    <scope>NUCLEOTIDE SEQUENCE [LARGE SCALE GENOMIC DNA]</scope>
    <source>
        <strain evidence="1 2">DSM 25521</strain>
    </source>
</reference>
<proteinExistence type="predicted"/>
<protein>
    <submittedName>
        <fullName evidence="1">Uncharacterized protein</fullName>
    </submittedName>
</protein>